<evidence type="ECO:0000256" key="1">
    <source>
        <dbReference type="ARBA" id="ARBA00022478"/>
    </source>
</evidence>
<dbReference type="SMART" id="SM01409">
    <property type="entry name" value="RNA_pol_Rpb6"/>
    <property type="match status" value="1"/>
</dbReference>
<feature type="compositionally biased region" description="Acidic residues" evidence="3">
    <location>
        <begin position="107"/>
        <end position="122"/>
    </location>
</feature>
<proteinExistence type="predicted"/>
<dbReference type="InterPro" id="IPR006110">
    <property type="entry name" value="Pol_omega/Rpo6/RPB6"/>
</dbReference>
<dbReference type="GO" id="GO:0000428">
    <property type="term" value="C:DNA-directed RNA polymerase complex"/>
    <property type="evidence" value="ECO:0007669"/>
    <property type="project" value="UniProtKB-KW"/>
</dbReference>
<dbReference type="Gene3D" id="3.90.940.10">
    <property type="match status" value="1"/>
</dbReference>
<dbReference type="EMBL" id="MN739531">
    <property type="protein sequence ID" value="QHT11074.1"/>
    <property type="molecule type" value="Genomic_DNA"/>
</dbReference>
<dbReference type="InterPro" id="IPR036161">
    <property type="entry name" value="RPB6/omega-like_sf"/>
</dbReference>
<dbReference type="PROSITE" id="PS01111">
    <property type="entry name" value="RNA_POL_K_14KD"/>
    <property type="match status" value="1"/>
</dbReference>
<dbReference type="PANTHER" id="PTHR47227:SF5">
    <property type="entry name" value="DNA-DIRECTED RNA POLYMERASES I, II, AND III SUBUNIT RPABC2"/>
    <property type="match status" value="1"/>
</dbReference>
<dbReference type="PANTHER" id="PTHR47227">
    <property type="entry name" value="DNA-DIRECTED RNA POLYMERASE SUBUNIT K"/>
    <property type="match status" value="1"/>
</dbReference>
<evidence type="ECO:0000256" key="2">
    <source>
        <dbReference type="ARBA" id="ARBA00023163"/>
    </source>
</evidence>
<dbReference type="SUPFAM" id="SSF63562">
    <property type="entry name" value="RPB6/omega subunit-like"/>
    <property type="match status" value="1"/>
</dbReference>
<dbReference type="Pfam" id="PF01192">
    <property type="entry name" value="RNA_pol_Rpb6"/>
    <property type="match status" value="1"/>
</dbReference>
<keyword evidence="1" id="KW-0240">DNA-directed RNA polymerase</keyword>
<evidence type="ECO:0008006" key="5">
    <source>
        <dbReference type="Google" id="ProtNLM"/>
    </source>
</evidence>
<dbReference type="GO" id="GO:0006366">
    <property type="term" value="P:transcription by RNA polymerase II"/>
    <property type="evidence" value="ECO:0007669"/>
    <property type="project" value="TreeGrafter"/>
</dbReference>
<name>A0A6C0D4N9_9ZZZZ</name>
<evidence type="ECO:0000256" key="3">
    <source>
        <dbReference type="SAM" id="MobiDB-lite"/>
    </source>
</evidence>
<dbReference type="GO" id="GO:0042797">
    <property type="term" value="P:tRNA transcription by RNA polymerase III"/>
    <property type="evidence" value="ECO:0007669"/>
    <property type="project" value="TreeGrafter"/>
</dbReference>
<feature type="compositionally biased region" description="Acidic residues" evidence="3">
    <location>
        <begin position="1"/>
        <end position="24"/>
    </location>
</feature>
<sequence length="249" mass="28598">MSQENEDIFTSDDESLDQEDDEDTYQPPLKIEKSVNNIELELDDIDAEIDSKNNSDNDDSDYDNDDLAKSDDDDDDDEDDEKDPDIDYAGIKSDAKLPFSEFGKLSDDEDEDDDDDDDDEDGNAYLQKLDSSLQQQIISDFHPELKSHNNVEIDVLTRVVRDENGVIIDPLHKTLPFITRYEKARILGERAKQLNSGAKPLIEIEPSIIDGYLIALKEYEQKRIPFIIKRPLPNGGIEYWKFEDLEMID</sequence>
<reference evidence="4" key="1">
    <citation type="journal article" date="2020" name="Nature">
        <title>Giant virus diversity and host interactions through global metagenomics.</title>
        <authorList>
            <person name="Schulz F."/>
            <person name="Roux S."/>
            <person name="Paez-Espino D."/>
            <person name="Jungbluth S."/>
            <person name="Walsh D.A."/>
            <person name="Denef V.J."/>
            <person name="McMahon K.D."/>
            <person name="Konstantinidis K.T."/>
            <person name="Eloe-Fadrosh E.A."/>
            <person name="Kyrpides N.C."/>
            <person name="Woyke T."/>
        </authorList>
    </citation>
    <scope>NUCLEOTIDE SEQUENCE</scope>
    <source>
        <strain evidence="4">GVMAG-M-3300023174-111</strain>
    </source>
</reference>
<feature type="region of interest" description="Disordered" evidence="3">
    <location>
        <begin position="1"/>
        <end position="124"/>
    </location>
</feature>
<protein>
    <recommendedName>
        <fullName evidence="5">DNA-directed RNA polymerase</fullName>
    </recommendedName>
</protein>
<dbReference type="AlphaFoldDB" id="A0A6C0D4N9"/>
<dbReference type="GO" id="GO:0003899">
    <property type="term" value="F:DNA-directed RNA polymerase activity"/>
    <property type="evidence" value="ECO:0007669"/>
    <property type="project" value="InterPro"/>
</dbReference>
<evidence type="ECO:0000313" key="4">
    <source>
        <dbReference type="EMBL" id="QHT11074.1"/>
    </source>
</evidence>
<dbReference type="GO" id="GO:0006360">
    <property type="term" value="P:transcription by RNA polymerase I"/>
    <property type="evidence" value="ECO:0007669"/>
    <property type="project" value="TreeGrafter"/>
</dbReference>
<dbReference type="GO" id="GO:0003677">
    <property type="term" value="F:DNA binding"/>
    <property type="evidence" value="ECO:0007669"/>
    <property type="project" value="InterPro"/>
</dbReference>
<organism evidence="4">
    <name type="scientific">viral metagenome</name>
    <dbReference type="NCBI Taxonomy" id="1070528"/>
    <lineage>
        <taxon>unclassified sequences</taxon>
        <taxon>metagenomes</taxon>
        <taxon>organismal metagenomes</taxon>
    </lineage>
</organism>
<accession>A0A6C0D4N9</accession>
<feature type="compositionally biased region" description="Acidic residues" evidence="3">
    <location>
        <begin position="56"/>
        <end position="86"/>
    </location>
</feature>
<keyword evidence="2" id="KW-0804">Transcription</keyword>
<dbReference type="InterPro" id="IPR020708">
    <property type="entry name" value="DNA-dir_RNA_polK_14-18kDa_CS"/>
</dbReference>